<dbReference type="Proteomes" id="UP000442990">
    <property type="component" value="Unassembled WGS sequence"/>
</dbReference>
<sequence length="231" mass="24354">MTFAPWFAALGTIDRVPFAEAADRYAGCAPDGLTDTNSDCFGGDLEEVLVHRGTVHHTGDLVIGSDTHQPVCHGGDCGIHVVDGDLTVEGTLVFTEWDQANVLVVTGDVRLRGLLIEDEAHLYVGGALRIEELLVSGLSHGGMLAVAGDTTASACLCAGPVHEPMVLFGAPPAHPGDPDRLVDLTGMDQAGLVLPELLDESGHWADRAKVRAALLDGRPVLRTSGGPRKRW</sequence>
<reference evidence="1 2" key="1">
    <citation type="submission" date="2019-09" db="EMBL/GenBank/DDBJ databases">
        <title>Isolation and identification of active actinomycetes.</title>
        <authorList>
            <person name="Yu Z."/>
            <person name="Han C."/>
            <person name="Yu B."/>
        </authorList>
    </citation>
    <scope>NUCLEOTIDE SEQUENCE [LARGE SCALE GENOMIC DNA]</scope>
    <source>
        <strain evidence="1 2">NEAU-H2</strain>
    </source>
</reference>
<evidence type="ECO:0000313" key="1">
    <source>
        <dbReference type="EMBL" id="KAB1990162.1"/>
    </source>
</evidence>
<evidence type="ECO:0000313" key="2">
    <source>
        <dbReference type="Proteomes" id="UP000442990"/>
    </source>
</evidence>
<gene>
    <name evidence="1" type="ORF">F8144_03680</name>
</gene>
<dbReference type="AlphaFoldDB" id="A0A7J5DN32"/>
<keyword evidence="2" id="KW-1185">Reference proteome</keyword>
<comment type="caution">
    <text evidence="1">The sequence shown here is derived from an EMBL/GenBank/DDBJ whole genome shotgun (WGS) entry which is preliminary data.</text>
</comment>
<proteinExistence type="predicted"/>
<organism evidence="1 2">
    <name type="scientific">Streptomyces triticiradicis</name>
    <dbReference type="NCBI Taxonomy" id="2651189"/>
    <lineage>
        <taxon>Bacteria</taxon>
        <taxon>Bacillati</taxon>
        <taxon>Actinomycetota</taxon>
        <taxon>Actinomycetes</taxon>
        <taxon>Kitasatosporales</taxon>
        <taxon>Streptomycetaceae</taxon>
        <taxon>Streptomyces</taxon>
    </lineage>
</organism>
<protein>
    <submittedName>
        <fullName evidence="1">Uncharacterized protein</fullName>
    </submittedName>
</protein>
<name>A0A7J5DN32_9ACTN</name>
<dbReference type="EMBL" id="WBKG01000002">
    <property type="protein sequence ID" value="KAB1990162.1"/>
    <property type="molecule type" value="Genomic_DNA"/>
</dbReference>
<dbReference type="RefSeq" id="WP_151467756.1">
    <property type="nucleotide sequence ID" value="NZ_WBKG01000002.1"/>
</dbReference>
<accession>A0A7J5DN32</accession>